<comment type="caution">
    <text evidence="1">The sequence shown here is derived from an EMBL/GenBank/DDBJ whole genome shotgun (WGS) entry which is preliminary data.</text>
</comment>
<accession>A0AAE0ISR7</accession>
<dbReference type="Proteomes" id="UP001283341">
    <property type="component" value="Unassembled WGS sequence"/>
</dbReference>
<sequence length="220" mass="23894">MVELLAPRACRVALVKLSWLKEGPDGHGCWSSHFDILSSRNASPGGEVPGRLDSLQHCKLGVLLLASITSNSRIRKVSPGRVSVRVGRSRCTAFFASFSEVIITRISGISASFTIREGIDSSGGFIPKRGTARGELPRRIIVSSLTEVRSVGETLVILFFSRWYAPGWISVISHDGRPLCRKSLLGSSTAAMEGVLVHLEDRPNGNRCQLSHDLERTAEG</sequence>
<protein>
    <submittedName>
        <fullName evidence="1">Uncharacterized protein</fullName>
    </submittedName>
</protein>
<gene>
    <name evidence="1" type="ORF">B0H66DRAFT_68883</name>
</gene>
<keyword evidence="2" id="KW-1185">Reference proteome</keyword>
<name>A0AAE0ISR7_9PEZI</name>
<evidence type="ECO:0000313" key="2">
    <source>
        <dbReference type="Proteomes" id="UP001283341"/>
    </source>
</evidence>
<reference evidence="1" key="2">
    <citation type="submission" date="2023-06" db="EMBL/GenBank/DDBJ databases">
        <authorList>
            <consortium name="Lawrence Berkeley National Laboratory"/>
            <person name="Haridas S."/>
            <person name="Hensen N."/>
            <person name="Bonometti L."/>
            <person name="Westerberg I."/>
            <person name="Brannstrom I.O."/>
            <person name="Guillou S."/>
            <person name="Cros-Aarteil S."/>
            <person name="Calhoun S."/>
            <person name="Kuo A."/>
            <person name="Mondo S."/>
            <person name="Pangilinan J."/>
            <person name="Riley R."/>
            <person name="Labutti K."/>
            <person name="Andreopoulos B."/>
            <person name="Lipzen A."/>
            <person name="Chen C."/>
            <person name="Yanf M."/>
            <person name="Daum C."/>
            <person name="Ng V."/>
            <person name="Clum A."/>
            <person name="Steindorff A."/>
            <person name="Ohm R."/>
            <person name="Martin F."/>
            <person name="Silar P."/>
            <person name="Natvig D."/>
            <person name="Lalanne C."/>
            <person name="Gautier V."/>
            <person name="Ament-Velasquez S.L."/>
            <person name="Kruys A."/>
            <person name="Hutchinson M.I."/>
            <person name="Powell A.J."/>
            <person name="Barry K."/>
            <person name="Miller A.N."/>
            <person name="Grigoriev I.V."/>
            <person name="Debuchy R."/>
            <person name="Gladieux P."/>
            <person name="Thoren M.H."/>
            <person name="Johannesson H."/>
        </authorList>
    </citation>
    <scope>NUCLEOTIDE SEQUENCE</scope>
    <source>
        <strain evidence="1">CBS 118394</strain>
    </source>
</reference>
<reference evidence="1" key="1">
    <citation type="journal article" date="2023" name="Mol. Phylogenet. Evol.">
        <title>Genome-scale phylogeny and comparative genomics of the fungal order Sordariales.</title>
        <authorList>
            <person name="Hensen N."/>
            <person name="Bonometti L."/>
            <person name="Westerberg I."/>
            <person name="Brannstrom I.O."/>
            <person name="Guillou S."/>
            <person name="Cros-Aarteil S."/>
            <person name="Calhoun S."/>
            <person name="Haridas S."/>
            <person name="Kuo A."/>
            <person name="Mondo S."/>
            <person name="Pangilinan J."/>
            <person name="Riley R."/>
            <person name="LaButti K."/>
            <person name="Andreopoulos B."/>
            <person name="Lipzen A."/>
            <person name="Chen C."/>
            <person name="Yan M."/>
            <person name="Daum C."/>
            <person name="Ng V."/>
            <person name="Clum A."/>
            <person name="Steindorff A."/>
            <person name="Ohm R.A."/>
            <person name="Martin F."/>
            <person name="Silar P."/>
            <person name="Natvig D.O."/>
            <person name="Lalanne C."/>
            <person name="Gautier V."/>
            <person name="Ament-Velasquez S.L."/>
            <person name="Kruys A."/>
            <person name="Hutchinson M.I."/>
            <person name="Powell A.J."/>
            <person name="Barry K."/>
            <person name="Miller A.N."/>
            <person name="Grigoriev I.V."/>
            <person name="Debuchy R."/>
            <person name="Gladieux P."/>
            <person name="Hiltunen Thoren M."/>
            <person name="Johannesson H."/>
        </authorList>
    </citation>
    <scope>NUCLEOTIDE SEQUENCE</scope>
    <source>
        <strain evidence="1">CBS 118394</strain>
    </source>
</reference>
<evidence type="ECO:0000313" key="1">
    <source>
        <dbReference type="EMBL" id="KAK3330594.1"/>
    </source>
</evidence>
<proteinExistence type="predicted"/>
<organism evidence="1 2">
    <name type="scientific">Apodospora peruviana</name>
    <dbReference type="NCBI Taxonomy" id="516989"/>
    <lineage>
        <taxon>Eukaryota</taxon>
        <taxon>Fungi</taxon>
        <taxon>Dikarya</taxon>
        <taxon>Ascomycota</taxon>
        <taxon>Pezizomycotina</taxon>
        <taxon>Sordariomycetes</taxon>
        <taxon>Sordariomycetidae</taxon>
        <taxon>Sordariales</taxon>
        <taxon>Lasiosphaeriaceae</taxon>
        <taxon>Apodospora</taxon>
    </lineage>
</organism>
<dbReference type="EMBL" id="JAUEDM010000001">
    <property type="protein sequence ID" value="KAK3330594.1"/>
    <property type="molecule type" value="Genomic_DNA"/>
</dbReference>
<dbReference type="AlphaFoldDB" id="A0AAE0ISR7"/>